<dbReference type="RefSeq" id="WP_369611137.1">
    <property type="nucleotide sequence ID" value="NZ_AP031322.1"/>
</dbReference>
<dbReference type="InterPro" id="IPR018391">
    <property type="entry name" value="PQQ_b-propeller_rpt"/>
</dbReference>
<organism evidence="2">
    <name type="scientific">Sulfurisphaera javensis</name>
    <dbReference type="NCBI Taxonomy" id="2049879"/>
    <lineage>
        <taxon>Archaea</taxon>
        <taxon>Thermoproteota</taxon>
        <taxon>Thermoprotei</taxon>
        <taxon>Sulfolobales</taxon>
        <taxon>Sulfolobaceae</taxon>
        <taxon>Sulfurisphaera</taxon>
    </lineage>
</organism>
<protein>
    <recommendedName>
        <fullName evidence="1">Pyrrolo-quinoline quinone repeat domain-containing protein</fullName>
    </recommendedName>
</protein>
<evidence type="ECO:0000313" key="2">
    <source>
        <dbReference type="EMBL" id="BFH72950.1"/>
    </source>
</evidence>
<sequence length="735" mass="80619">MKKFLIPLLVIIAISIATSTTYLTYSPSNSQQPANNSRWVPLSDVKVGVWTKVTNMDFAPPNKTEVFLSGWIGCHVAAMDSWLIYYVLSHYGINFTYVYHTSDPFRTPPNVPGLLFEGVSIPKNSPVIFDYIYLYNEYLNETVLPTPKPLNYSLSPTIALYAGLQELKEYAPQWVYNIAVMYNVPLIGQYKVPPHPVTMMIVTGPNGTWILIGPSYSPSAIAKLTPEQVMEELITQSNPQLMQAINQFWKVLNMSMGVPSSTSSFSSTPSEEVFTTYLHGFGFTTYYYPGNLSVLITGPSNWLMYANSPNRNPVFSGSLNANWIFQQQNAFQFGNITAWENDMKELGSEYGAGYEQAAGDAVGPSYANGVVYVASDMGQLYAINSQTGKLIWELTTPAAVIMVEPVVYNGIVYVGLGGATFTYTQGKLNAYGGGHRGLYTGLNGLLAINATDGVPLWLYLTKSEAMPTPVIYNGLVIFDDGDGNIYALNATTGQKVWNYSYDGSANMASLDLYQGKNYALVIAAFSPGYPVNMSAIVALYANNGSLAWLLKVPFAYGSSVGDAVPAIYGEYLVDSFMGYPIYKGVYLNQIYVRQVLMVVNVTDGNIIYIENITGYGHPGDDNNGFSPLVYNGVIYVPSHINRTVAAFNLTTGKLIWVSPKLPKASLADQPVYYDGYIIVPNFVNITVLNAENGQIVANYYTGTDLGKDQPVIVGNTLIDDSIWGYVIAIPISQII</sequence>
<dbReference type="PANTHER" id="PTHR34512">
    <property type="entry name" value="CELL SURFACE PROTEIN"/>
    <property type="match status" value="1"/>
</dbReference>
<feature type="domain" description="Pyrrolo-quinoline quinone repeat" evidence="1">
    <location>
        <begin position="430"/>
        <end position="608"/>
    </location>
</feature>
<dbReference type="GeneID" id="92353826"/>
<dbReference type="Gene3D" id="2.40.128.630">
    <property type="match status" value="1"/>
</dbReference>
<proteinExistence type="predicted"/>
<evidence type="ECO:0000259" key="1">
    <source>
        <dbReference type="Pfam" id="PF13360"/>
    </source>
</evidence>
<dbReference type="EMBL" id="AP031322">
    <property type="protein sequence ID" value="BFH72950.1"/>
    <property type="molecule type" value="Genomic_DNA"/>
</dbReference>
<gene>
    <name evidence="2" type="ORF">SJAV_08940</name>
</gene>
<name>A0AAT9GPT3_9CREN</name>
<dbReference type="InterPro" id="IPR011047">
    <property type="entry name" value="Quinoprotein_ADH-like_sf"/>
</dbReference>
<dbReference type="InterPro" id="IPR009272">
    <property type="entry name" value="DUF929"/>
</dbReference>
<dbReference type="KEGG" id="sjv:SJAV_08940"/>
<accession>A0AAT9GPT3</accession>
<feature type="domain" description="Pyrrolo-quinoline quinone repeat" evidence="1">
    <location>
        <begin position="338"/>
        <end position="415"/>
    </location>
</feature>
<dbReference type="Pfam" id="PF06053">
    <property type="entry name" value="DUF929"/>
    <property type="match status" value="1"/>
</dbReference>
<dbReference type="Pfam" id="PF13360">
    <property type="entry name" value="PQQ_2"/>
    <property type="match status" value="3"/>
</dbReference>
<feature type="domain" description="Pyrrolo-quinoline quinone repeat" evidence="1">
    <location>
        <begin position="626"/>
        <end position="701"/>
    </location>
</feature>
<dbReference type="PANTHER" id="PTHR34512:SF30">
    <property type="entry name" value="OUTER MEMBRANE PROTEIN ASSEMBLY FACTOR BAMB"/>
    <property type="match status" value="1"/>
</dbReference>
<dbReference type="AlphaFoldDB" id="A0AAT9GPT3"/>
<dbReference type="SUPFAM" id="SSF50998">
    <property type="entry name" value="Quinoprotein alcohol dehydrogenase-like"/>
    <property type="match status" value="2"/>
</dbReference>
<dbReference type="InterPro" id="IPR002372">
    <property type="entry name" value="PQQ_rpt_dom"/>
</dbReference>
<dbReference type="InterPro" id="IPR015943">
    <property type="entry name" value="WD40/YVTN_repeat-like_dom_sf"/>
</dbReference>
<dbReference type="Gene3D" id="2.130.10.10">
    <property type="entry name" value="YVTN repeat-like/Quinoprotein amine dehydrogenase"/>
    <property type="match status" value="1"/>
</dbReference>
<reference evidence="2" key="1">
    <citation type="submission" date="2024-03" db="EMBL/GenBank/DDBJ databases">
        <title>Complete genome sequence of Sulfurisphaera javensis strain KD-1.</title>
        <authorList>
            <person name="Sakai H."/>
            <person name="Nur N."/>
            <person name="Suwanto A."/>
            <person name="Kurosawa N."/>
        </authorList>
    </citation>
    <scope>NUCLEOTIDE SEQUENCE</scope>
    <source>
        <strain evidence="2">KD-1</strain>
    </source>
</reference>
<dbReference type="SMART" id="SM00564">
    <property type="entry name" value="PQQ"/>
    <property type="match status" value="4"/>
</dbReference>